<name>T0RPJ8_SAPDV</name>
<evidence type="ECO:0008006" key="3">
    <source>
        <dbReference type="Google" id="ProtNLM"/>
    </source>
</evidence>
<dbReference type="Gene3D" id="3.80.10.10">
    <property type="entry name" value="Ribonuclease Inhibitor"/>
    <property type="match status" value="1"/>
</dbReference>
<dbReference type="AlphaFoldDB" id="T0RPJ8"/>
<evidence type="ECO:0000313" key="1">
    <source>
        <dbReference type="EMBL" id="EQC34433.1"/>
    </source>
</evidence>
<dbReference type="InterPro" id="IPR032675">
    <property type="entry name" value="LRR_dom_sf"/>
</dbReference>
<keyword evidence="2" id="KW-1185">Reference proteome</keyword>
<accession>T0RPJ8</accession>
<dbReference type="SUPFAM" id="SSF52047">
    <property type="entry name" value="RNI-like"/>
    <property type="match status" value="1"/>
</dbReference>
<dbReference type="GeneID" id="19948930"/>
<dbReference type="EMBL" id="JH767155">
    <property type="protein sequence ID" value="EQC34433.1"/>
    <property type="molecule type" value="Genomic_DNA"/>
</dbReference>
<dbReference type="InParanoid" id="T0RPJ8"/>
<evidence type="ECO:0000313" key="2">
    <source>
        <dbReference type="Proteomes" id="UP000030762"/>
    </source>
</evidence>
<dbReference type="Proteomes" id="UP000030762">
    <property type="component" value="Unassembled WGS sequence"/>
</dbReference>
<dbReference type="RefSeq" id="XP_008612295.1">
    <property type="nucleotide sequence ID" value="XM_008614073.1"/>
</dbReference>
<sequence>MSNTKQARVEAAPWLLPPIVLQVVHYLDKASDVITFLDAAPNAARDKAFDALVTLLVAEPDLWPATGMDDLYKTSDTDDDSIVTTALPALRKVLIAQGSEIGNGLWAPNVVSLTIVINEEPLDCSVLQEELAASELTSLKSVHVDWNEEVDDEQLDDAVAAITASCPNLCELDLATDVDSELETCESLLGWLARSGARQFKLGAIDFAPGAATDVAHALLSSTTLHTIQIFGAPNVLESFLESSCTAPPQQLRNLTIGHGSSWLDVTVPTTVRTLELVYVKMKTFSSPLPEVQSLRLCHVTLTSDAVSSLAAVLAATTTLFRLDLGDTTLSDDQLQAILDALPHWLNRQHHKCYLRLHAKHRSEPRIAAVLTQIRNTLEVQIELCGGDDFDFATCHNLLPGFGTTSRMQLRFSKTG</sequence>
<gene>
    <name evidence="1" type="ORF">SDRG_08203</name>
</gene>
<reference evidence="1 2" key="1">
    <citation type="submission" date="2012-04" db="EMBL/GenBank/DDBJ databases">
        <title>The Genome Sequence of Saprolegnia declina VS20.</title>
        <authorList>
            <consortium name="The Broad Institute Genome Sequencing Platform"/>
            <person name="Russ C."/>
            <person name="Nusbaum C."/>
            <person name="Tyler B."/>
            <person name="van West P."/>
            <person name="Dieguez-Uribeondo J."/>
            <person name="de Bruijn I."/>
            <person name="Tripathy S."/>
            <person name="Jiang R."/>
            <person name="Young S.K."/>
            <person name="Zeng Q."/>
            <person name="Gargeya S."/>
            <person name="Fitzgerald M."/>
            <person name="Haas B."/>
            <person name="Abouelleil A."/>
            <person name="Alvarado L."/>
            <person name="Arachchi H.M."/>
            <person name="Berlin A."/>
            <person name="Chapman S.B."/>
            <person name="Goldberg J."/>
            <person name="Griggs A."/>
            <person name="Gujja S."/>
            <person name="Hansen M."/>
            <person name="Howarth C."/>
            <person name="Imamovic A."/>
            <person name="Larimer J."/>
            <person name="McCowen C."/>
            <person name="Montmayeur A."/>
            <person name="Murphy C."/>
            <person name="Neiman D."/>
            <person name="Pearson M."/>
            <person name="Priest M."/>
            <person name="Roberts A."/>
            <person name="Saif S."/>
            <person name="Shea T."/>
            <person name="Sisk P."/>
            <person name="Sykes S."/>
            <person name="Wortman J."/>
            <person name="Nusbaum C."/>
            <person name="Birren B."/>
        </authorList>
    </citation>
    <scope>NUCLEOTIDE SEQUENCE [LARGE SCALE GENOMIC DNA]</scope>
    <source>
        <strain evidence="1 2">VS20</strain>
    </source>
</reference>
<proteinExistence type="predicted"/>
<organism evidence="1 2">
    <name type="scientific">Saprolegnia diclina (strain VS20)</name>
    <dbReference type="NCBI Taxonomy" id="1156394"/>
    <lineage>
        <taxon>Eukaryota</taxon>
        <taxon>Sar</taxon>
        <taxon>Stramenopiles</taxon>
        <taxon>Oomycota</taxon>
        <taxon>Saprolegniomycetes</taxon>
        <taxon>Saprolegniales</taxon>
        <taxon>Saprolegniaceae</taxon>
        <taxon>Saprolegnia</taxon>
    </lineage>
</organism>
<dbReference type="VEuPathDB" id="FungiDB:SDRG_08203"/>
<protein>
    <recommendedName>
        <fullName evidence="3">F-box domain-containing protein</fullName>
    </recommendedName>
</protein>